<sequence>MKVKRIVANHQGREIYGTYPYSEDDLYCWFSHYNGNTADCKFLFDNKALRGVKLEITIKEYEI</sequence>
<dbReference type="RefSeq" id="WP_123868743.1">
    <property type="nucleotide sequence ID" value="NZ_CP033932.1"/>
</dbReference>
<evidence type="ECO:0000313" key="1">
    <source>
        <dbReference type="EMBL" id="AZB23606.1"/>
    </source>
</evidence>
<evidence type="ECO:0000313" key="2">
    <source>
        <dbReference type="Proteomes" id="UP000271193"/>
    </source>
</evidence>
<gene>
    <name evidence="1" type="ORF">EG339_02700</name>
</gene>
<dbReference type="GeneID" id="99063710"/>
<protein>
    <submittedName>
        <fullName evidence="1">Uncharacterized protein</fullName>
    </submittedName>
</protein>
<name>A0A3G6TAG8_9FLAO</name>
<dbReference type="AlphaFoldDB" id="A0A3G6TAG8"/>
<proteinExistence type="predicted"/>
<dbReference type="EMBL" id="CP033932">
    <property type="protein sequence ID" value="AZB23606.1"/>
    <property type="molecule type" value="Genomic_DNA"/>
</dbReference>
<organism evidence="1 2">
    <name type="scientific">Chryseobacterium bernardetii</name>
    <dbReference type="NCBI Taxonomy" id="1241978"/>
    <lineage>
        <taxon>Bacteria</taxon>
        <taxon>Pseudomonadati</taxon>
        <taxon>Bacteroidota</taxon>
        <taxon>Flavobacteriia</taxon>
        <taxon>Flavobacteriales</taxon>
        <taxon>Weeksellaceae</taxon>
        <taxon>Chryseobacterium group</taxon>
        <taxon>Chryseobacterium</taxon>
    </lineage>
</organism>
<accession>A0A3G6TAG8</accession>
<keyword evidence="2" id="KW-1185">Reference proteome</keyword>
<dbReference type="Proteomes" id="UP000271193">
    <property type="component" value="Chromosome"/>
</dbReference>
<reference evidence="2" key="1">
    <citation type="submission" date="2018-11" db="EMBL/GenBank/DDBJ databases">
        <title>Proposal to divide the Flavobacteriaceae and reorganize its genera based on Amino Acid Identity values calculated from whole genome sequences.</title>
        <authorList>
            <person name="Nicholson A.C."/>
            <person name="Gulvik C.A."/>
            <person name="Whitney A.M."/>
            <person name="Humrighouse B.W."/>
            <person name="Bell M."/>
            <person name="Holmes B."/>
            <person name="Steigerwalt A.G."/>
            <person name="Villarma A."/>
            <person name="Sheth M."/>
            <person name="Batra D."/>
            <person name="Pryor J."/>
            <person name="Bernardet J.-F."/>
            <person name="Hugo C."/>
            <person name="Kampfer P."/>
            <person name="Newman J."/>
            <person name="McQuiston J.R."/>
        </authorList>
    </citation>
    <scope>NUCLEOTIDE SEQUENCE [LARGE SCALE GENOMIC DNA]</scope>
    <source>
        <strain evidence="2">G0229</strain>
    </source>
</reference>
<dbReference type="KEGG" id="cben:EG339_02700"/>